<dbReference type="GeneID" id="20346072"/>
<dbReference type="Proteomes" id="UP000006039">
    <property type="component" value="Unassembled WGS sequence"/>
</dbReference>
<keyword evidence="4" id="KW-1185">Reference proteome</keyword>
<proteinExistence type="predicted"/>
<feature type="region of interest" description="Disordered" evidence="1">
    <location>
        <begin position="40"/>
        <end position="73"/>
    </location>
</feature>
<gene>
    <name evidence="3" type="primary">20346072</name>
    <name evidence="2" type="ORF">GGTG_05614</name>
</gene>
<protein>
    <submittedName>
        <fullName evidence="2 3">Uncharacterized protein</fullName>
    </submittedName>
</protein>
<dbReference type="VEuPathDB" id="FungiDB:GGTG_05614"/>
<reference evidence="3" key="5">
    <citation type="submission" date="2018-04" db="UniProtKB">
        <authorList>
            <consortium name="EnsemblFungi"/>
        </authorList>
    </citation>
    <scope>IDENTIFICATION</scope>
    <source>
        <strain evidence="3">R3-111a-1</strain>
    </source>
</reference>
<reference evidence="4" key="1">
    <citation type="submission" date="2010-07" db="EMBL/GenBank/DDBJ databases">
        <title>The genome sequence of Gaeumannomyces graminis var. tritici strain R3-111a-1.</title>
        <authorList>
            <consortium name="The Broad Institute Genome Sequencing Platform"/>
            <person name="Ma L.-J."/>
            <person name="Dead R."/>
            <person name="Young S."/>
            <person name="Zeng Q."/>
            <person name="Koehrsen M."/>
            <person name="Alvarado L."/>
            <person name="Berlin A."/>
            <person name="Chapman S.B."/>
            <person name="Chen Z."/>
            <person name="Freedman E."/>
            <person name="Gellesch M."/>
            <person name="Goldberg J."/>
            <person name="Griggs A."/>
            <person name="Gujja S."/>
            <person name="Heilman E.R."/>
            <person name="Heiman D."/>
            <person name="Hepburn T."/>
            <person name="Howarth C."/>
            <person name="Jen D."/>
            <person name="Larson L."/>
            <person name="Mehta T."/>
            <person name="Neiman D."/>
            <person name="Pearson M."/>
            <person name="Roberts A."/>
            <person name="Saif S."/>
            <person name="Shea T."/>
            <person name="Shenoy N."/>
            <person name="Sisk P."/>
            <person name="Stolte C."/>
            <person name="Sykes S."/>
            <person name="Walk T."/>
            <person name="White J."/>
            <person name="Yandava C."/>
            <person name="Haas B."/>
            <person name="Nusbaum C."/>
            <person name="Birren B."/>
        </authorList>
    </citation>
    <scope>NUCLEOTIDE SEQUENCE [LARGE SCALE GENOMIC DNA]</scope>
    <source>
        <strain evidence="4">R3-111a-1</strain>
    </source>
</reference>
<reference evidence="2" key="2">
    <citation type="submission" date="2010-07" db="EMBL/GenBank/DDBJ databases">
        <authorList>
            <consortium name="The Broad Institute Genome Sequencing Platform"/>
            <consortium name="Broad Institute Genome Sequencing Center for Infectious Disease"/>
            <person name="Ma L.-J."/>
            <person name="Dead R."/>
            <person name="Young S."/>
            <person name="Zeng Q."/>
            <person name="Koehrsen M."/>
            <person name="Alvarado L."/>
            <person name="Berlin A."/>
            <person name="Chapman S.B."/>
            <person name="Chen Z."/>
            <person name="Freedman E."/>
            <person name="Gellesch M."/>
            <person name="Goldberg J."/>
            <person name="Griggs A."/>
            <person name="Gujja S."/>
            <person name="Heilman E.R."/>
            <person name="Heiman D."/>
            <person name="Hepburn T."/>
            <person name="Howarth C."/>
            <person name="Jen D."/>
            <person name="Larson L."/>
            <person name="Mehta T."/>
            <person name="Neiman D."/>
            <person name="Pearson M."/>
            <person name="Roberts A."/>
            <person name="Saif S."/>
            <person name="Shea T."/>
            <person name="Shenoy N."/>
            <person name="Sisk P."/>
            <person name="Stolte C."/>
            <person name="Sykes S."/>
            <person name="Walk T."/>
            <person name="White J."/>
            <person name="Yandava C."/>
            <person name="Haas B."/>
            <person name="Nusbaum C."/>
            <person name="Birren B."/>
        </authorList>
    </citation>
    <scope>NUCLEOTIDE SEQUENCE</scope>
    <source>
        <strain evidence="2">R3-111a-1</strain>
    </source>
</reference>
<evidence type="ECO:0000313" key="2">
    <source>
        <dbReference type="EMBL" id="EJT75682.1"/>
    </source>
</evidence>
<accession>J3NWF0</accession>
<dbReference type="AlphaFoldDB" id="J3NWF0"/>
<evidence type="ECO:0000313" key="4">
    <source>
        <dbReference type="Proteomes" id="UP000006039"/>
    </source>
</evidence>
<sequence length="160" mass="18351">MASMRVECRVSVIPVSATLDKQSSTPPRHKIPEQLESFERVQTRHSISPTPSRKMNHYQHVNKPLSSPPRQDRANAKRGMMLSISGTLANHMTQHDRQARDPWLVFSISLGDYINLCVHPFLPPVLFFDNRRRRTLSWHGTWIRVAICRPLAALQPRAAL</sequence>
<feature type="compositionally biased region" description="Polar residues" evidence="1">
    <location>
        <begin position="44"/>
        <end position="53"/>
    </location>
</feature>
<reference evidence="3" key="4">
    <citation type="journal article" date="2015" name="G3 (Bethesda)">
        <title>Genome sequences of three phytopathogenic species of the Magnaporthaceae family of fungi.</title>
        <authorList>
            <person name="Okagaki L.H."/>
            <person name="Nunes C.C."/>
            <person name="Sailsbery J."/>
            <person name="Clay B."/>
            <person name="Brown D."/>
            <person name="John T."/>
            <person name="Oh Y."/>
            <person name="Young N."/>
            <person name="Fitzgerald M."/>
            <person name="Haas B.J."/>
            <person name="Zeng Q."/>
            <person name="Young S."/>
            <person name="Adiconis X."/>
            <person name="Fan L."/>
            <person name="Levin J.Z."/>
            <person name="Mitchell T.K."/>
            <person name="Okubara P.A."/>
            <person name="Farman M.L."/>
            <person name="Kohn L.M."/>
            <person name="Birren B."/>
            <person name="Ma L.-J."/>
            <person name="Dean R.A."/>
        </authorList>
    </citation>
    <scope>NUCLEOTIDE SEQUENCE</scope>
    <source>
        <strain evidence="3">R3-111a-1</strain>
    </source>
</reference>
<dbReference type="HOGENOM" id="CLU_1652253_0_0_1"/>
<name>J3NWF0_GAET3</name>
<dbReference type="RefSeq" id="XP_009221682.1">
    <property type="nucleotide sequence ID" value="XM_009223418.1"/>
</dbReference>
<evidence type="ECO:0000256" key="1">
    <source>
        <dbReference type="SAM" id="MobiDB-lite"/>
    </source>
</evidence>
<dbReference type="EMBL" id="GL385397">
    <property type="protein sequence ID" value="EJT75682.1"/>
    <property type="molecule type" value="Genomic_DNA"/>
</dbReference>
<evidence type="ECO:0000313" key="3">
    <source>
        <dbReference type="EnsemblFungi" id="EJT75682"/>
    </source>
</evidence>
<reference evidence="2" key="3">
    <citation type="submission" date="2010-09" db="EMBL/GenBank/DDBJ databases">
        <title>Annotation of Gaeumannomyces graminis var. tritici R3-111a-1.</title>
        <authorList>
            <consortium name="The Broad Institute Genome Sequencing Platform"/>
            <person name="Ma L.-J."/>
            <person name="Dead R."/>
            <person name="Young S.K."/>
            <person name="Zeng Q."/>
            <person name="Gargeya S."/>
            <person name="Fitzgerald M."/>
            <person name="Haas B."/>
            <person name="Abouelleil A."/>
            <person name="Alvarado L."/>
            <person name="Arachchi H.M."/>
            <person name="Berlin A."/>
            <person name="Brown A."/>
            <person name="Chapman S.B."/>
            <person name="Chen Z."/>
            <person name="Dunbar C."/>
            <person name="Freedman E."/>
            <person name="Gearin G."/>
            <person name="Gellesch M."/>
            <person name="Goldberg J."/>
            <person name="Griggs A."/>
            <person name="Gujja S."/>
            <person name="Heiman D."/>
            <person name="Howarth C."/>
            <person name="Larson L."/>
            <person name="Lui A."/>
            <person name="MacDonald P.J.P."/>
            <person name="Mehta T."/>
            <person name="Montmayeur A."/>
            <person name="Murphy C."/>
            <person name="Neiman D."/>
            <person name="Pearson M."/>
            <person name="Priest M."/>
            <person name="Roberts A."/>
            <person name="Saif S."/>
            <person name="Shea T."/>
            <person name="Shenoy N."/>
            <person name="Sisk P."/>
            <person name="Stolte C."/>
            <person name="Sykes S."/>
            <person name="Yandava C."/>
            <person name="Wortman J."/>
            <person name="Nusbaum C."/>
            <person name="Birren B."/>
        </authorList>
    </citation>
    <scope>NUCLEOTIDE SEQUENCE</scope>
    <source>
        <strain evidence="2">R3-111a-1</strain>
    </source>
</reference>
<dbReference type="EnsemblFungi" id="EJT75682">
    <property type="protein sequence ID" value="EJT75682"/>
    <property type="gene ID" value="GGTG_05614"/>
</dbReference>
<organism evidence="2">
    <name type="scientific">Gaeumannomyces tritici (strain R3-111a-1)</name>
    <name type="common">Wheat and barley take-all root rot fungus</name>
    <name type="synonym">Gaeumannomyces graminis var. tritici</name>
    <dbReference type="NCBI Taxonomy" id="644352"/>
    <lineage>
        <taxon>Eukaryota</taxon>
        <taxon>Fungi</taxon>
        <taxon>Dikarya</taxon>
        <taxon>Ascomycota</taxon>
        <taxon>Pezizomycotina</taxon>
        <taxon>Sordariomycetes</taxon>
        <taxon>Sordariomycetidae</taxon>
        <taxon>Magnaporthales</taxon>
        <taxon>Magnaporthaceae</taxon>
        <taxon>Gaeumannomyces</taxon>
    </lineage>
</organism>